<accession>A0A1I5QRA1</accession>
<dbReference type="RefSeq" id="WP_092014514.1">
    <property type="nucleotide sequence ID" value="NZ_JBHUFO010000035.1"/>
</dbReference>
<dbReference type="AlphaFoldDB" id="A0A1I5QRA1"/>
<gene>
    <name evidence="2" type="ORF">SAMN04515674_103310</name>
</gene>
<dbReference type="Proteomes" id="UP000199306">
    <property type="component" value="Unassembled WGS sequence"/>
</dbReference>
<proteinExistence type="predicted"/>
<dbReference type="STRING" id="1079859.SAMN04515674_103310"/>
<reference evidence="2 3" key="1">
    <citation type="submission" date="2016-10" db="EMBL/GenBank/DDBJ databases">
        <authorList>
            <person name="de Groot N.N."/>
        </authorList>
    </citation>
    <scope>NUCLEOTIDE SEQUENCE [LARGE SCALE GENOMIC DNA]</scope>
    <source>
        <strain evidence="3">E92,LMG 26720,CCM 7988</strain>
    </source>
</reference>
<name>A0A1I5QRA1_9BACT</name>
<keyword evidence="1" id="KW-0812">Transmembrane</keyword>
<protein>
    <submittedName>
        <fullName evidence="2">Uncharacterized protein</fullName>
    </submittedName>
</protein>
<evidence type="ECO:0000313" key="3">
    <source>
        <dbReference type="Proteomes" id="UP000199306"/>
    </source>
</evidence>
<keyword evidence="1" id="KW-0472">Membrane</keyword>
<feature type="transmembrane region" description="Helical" evidence="1">
    <location>
        <begin position="45"/>
        <end position="66"/>
    </location>
</feature>
<feature type="transmembrane region" description="Helical" evidence="1">
    <location>
        <begin position="78"/>
        <end position="98"/>
    </location>
</feature>
<sequence>MQLKDIKIHRFFFILLVGSVLISVGLILLDVFRGDANGIVGGYDVVSACFKFQVFALLVYAFVLGFKSKLKFIQNLSVSVFMVFITILLLELIAGFVLKRMAANSPKIEGPTHSMVMDDVLGYKPTPNESHTGVRTKDGQIIYKITYQTDANSLRITPVDSSKIRNRYAQFFGCSMTFGEGVQSNETLPYYFAKFDSTYKPYNFAYSGYGPHQMLARLQSNSVPGIVKEKGGIGFYIYIGDHVNRVIGTLTNYSYNGGNAPYYHKVGNELKHDGTFLSGRRLRSTIFNIMLKSNILKLFKIGYPFRIGEQDYALTADVMAESAREYKKQFGNDNFYVIIYPTTNDSSLIIRLLKERGVKVIDYSKLFNPLDSKYAIPYDEHPTALANQILIKQLLKDIVKPGFMSK</sequence>
<keyword evidence="1" id="KW-1133">Transmembrane helix</keyword>
<keyword evidence="3" id="KW-1185">Reference proteome</keyword>
<dbReference type="EMBL" id="FOXH01000003">
    <property type="protein sequence ID" value="SFP48356.1"/>
    <property type="molecule type" value="Genomic_DNA"/>
</dbReference>
<dbReference type="SUPFAM" id="SSF52266">
    <property type="entry name" value="SGNH hydrolase"/>
    <property type="match status" value="1"/>
</dbReference>
<feature type="transmembrane region" description="Helical" evidence="1">
    <location>
        <begin position="12"/>
        <end position="33"/>
    </location>
</feature>
<organism evidence="2 3">
    <name type="scientific">Pseudarcicella hirudinis</name>
    <dbReference type="NCBI Taxonomy" id="1079859"/>
    <lineage>
        <taxon>Bacteria</taxon>
        <taxon>Pseudomonadati</taxon>
        <taxon>Bacteroidota</taxon>
        <taxon>Cytophagia</taxon>
        <taxon>Cytophagales</taxon>
        <taxon>Flectobacillaceae</taxon>
        <taxon>Pseudarcicella</taxon>
    </lineage>
</organism>
<evidence type="ECO:0000313" key="2">
    <source>
        <dbReference type="EMBL" id="SFP48356.1"/>
    </source>
</evidence>
<evidence type="ECO:0000256" key="1">
    <source>
        <dbReference type="SAM" id="Phobius"/>
    </source>
</evidence>